<reference evidence="2 3" key="1">
    <citation type="submission" date="2017-01" db="EMBL/GenBank/DDBJ databases">
        <title>Genome sequencing of Rhodoferax fermentans JCM 7819.</title>
        <authorList>
            <person name="Kim Y.J."/>
            <person name="Farh M.E.-A."/>
            <person name="Yang D.-C."/>
        </authorList>
    </citation>
    <scope>NUCLEOTIDE SEQUENCE [LARGE SCALE GENOMIC DNA]</scope>
    <source>
        <strain evidence="2 3">JCM 7819</strain>
    </source>
</reference>
<dbReference type="EMBL" id="MTJN01000002">
    <property type="protein sequence ID" value="OOV08506.1"/>
    <property type="molecule type" value="Genomic_DNA"/>
</dbReference>
<evidence type="ECO:0000256" key="1">
    <source>
        <dbReference type="SAM" id="MobiDB-lite"/>
    </source>
</evidence>
<feature type="region of interest" description="Disordered" evidence="1">
    <location>
        <begin position="1"/>
        <end position="22"/>
    </location>
</feature>
<organism evidence="2 3">
    <name type="scientific">Rhodoferax fermentans</name>
    <dbReference type="NCBI Taxonomy" id="28066"/>
    <lineage>
        <taxon>Bacteria</taxon>
        <taxon>Pseudomonadati</taxon>
        <taxon>Pseudomonadota</taxon>
        <taxon>Betaproteobacteria</taxon>
        <taxon>Burkholderiales</taxon>
        <taxon>Comamonadaceae</taxon>
        <taxon>Rhodoferax</taxon>
    </lineage>
</organism>
<gene>
    <name evidence="2" type="ORF">RF819_19000</name>
</gene>
<evidence type="ECO:0008006" key="4">
    <source>
        <dbReference type="Google" id="ProtNLM"/>
    </source>
</evidence>
<dbReference type="Proteomes" id="UP000190750">
    <property type="component" value="Unassembled WGS sequence"/>
</dbReference>
<proteinExistence type="predicted"/>
<evidence type="ECO:0000313" key="3">
    <source>
        <dbReference type="Proteomes" id="UP000190750"/>
    </source>
</evidence>
<protein>
    <recommendedName>
        <fullName evidence="4">DUF4279 domain-containing protein</fullName>
    </recommendedName>
</protein>
<dbReference type="InterPro" id="IPR025459">
    <property type="entry name" value="DUF4279"/>
</dbReference>
<dbReference type="AlphaFoldDB" id="A0A1T1AWL1"/>
<dbReference type="Pfam" id="PF14106">
    <property type="entry name" value="DUF4279"/>
    <property type="match status" value="1"/>
</dbReference>
<sequence length="115" mass="13026">MFGVEPTACQTKDVPLQREDGSTKRVPKFGRWTHLLKSAQTDEWDIEAAIEELLGRLPRELEVWRQVATLGALRISVGLSLSSGNEEFELGPKLMQFLGERNVGIYFDVYAENED</sequence>
<accession>A0A1T1AWL1</accession>
<keyword evidence="3" id="KW-1185">Reference proteome</keyword>
<comment type="caution">
    <text evidence="2">The sequence shown here is derived from an EMBL/GenBank/DDBJ whole genome shotgun (WGS) entry which is preliminary data.</text>
</comment>
<name>A0A1T1AWL1_RHOFE</name>
<evidence type="ECO:0000313" key="2">
    <source>
        <dbReference type="EMBL" id="OOV08506.1"/>
    </source>
</evidence>